<protein>
    <submittedName>
        <fullName evidence="1">Uncharacterized protein</fullName>
    </submittedName>
</protein>
<accession>A0ABP5RFX5</accession>
<proteinExistence type="predicted"/>
<dbReference type="RefSeq" id="WP_344638591.1">
    <property type="nucleotide sequence ID" value="NZ_BAAATR010000023.1"/>
</dbReference>
<dbReference type="EMBL" id="BAAATR010000023">
    <property type="protein sequence ID" value="GAA2258675.1"/>
    <property type="molecule type" value="Genomic_DNA"/>
</dbReference>
<evidence type="ECO:0000313" key="1">
    <source>
        <dbReference type="EMBL" id="GAA2258675.1"/>
    </source>
</evidence>
<reference evidence="2" key="1">
    <citation type="journal article" date="2019" name="Int. J. Syst. Evol. Microbiol.">
        <title>The Global Catalogue of Microorganisms (GCM) 10K type strain sequencing project: providing services to taxonomists for standard genome sequencing and annotation.</title>
        <authorList>
            <consortium name="The Broad Institute Genomics Platform"/>
            <consortium name="The Broad Institute Genome Sequencing Center for Infectious Disease"/>
            <person name="Wu L."/>
            <person name="Ma J."/>
        </authorList>
    </citation>
    <scope>NUCLEOTIDE SEQUENCE [LARGE SCALE GENOMIC DNA]</scope>
    <source>
        <strain evidence="2">JCM 7356</strain>
    </source>
</reference>
<name>A0ABP5RFX5_9ACTN</name>
<sequence>MYGHAAVPLPPSAGPRSRLGLLLWLPVQVVWVPVDTLLRLLVMPFLELSSFLTDGERPDAESLRFALRPLTRWVGPVRLVREWGTDPARRDAHMNRLCSAALRAYGPNGLRRWSTWRYGVLGDAVVISPKDYRGLTAERIHAIAASRGLRARSAGPSGVSLTPTGWVSK</sequence>
<gene>
    <name evidence="1" type="ORF">GCM10010430_48390</name>
</gene>
<comment type="caution">
    <text evidence="1">The sequence shown here is derived from an EMBL/GenBank/DDBJ whole genome shotgun (WGS) entry which is preliminary data.</text>
</comment>
<evidence type="ECO:0000313" key="2">
    <source>
        <dbReference type="Proteomes" id="UP001500305"/>
    </source>
</evidence>
<dbReference type="Proteomes" id="UP001500305">
    <property type="component" value="Unassembled WGS sequence"/>
</dbReference>
<organism evidence="1 2">
    <name type="scientific">Kitasatospora cystarginea</name>
    <dbReference type="NCBI Taxonomy" id="58350"/>
    <lineage>
        <taxon>Bacteria</taxon>
        <taxon>Bacillati</taxon>
        <taxon>Actinomycetota</taxon>
        <taxon>Actinomycetes</taxon>
        <taxon>Kitasatosporales</taxon>
        <taxon>Streptomycetaceae</taxon>
        <taxon>Kitasatospora</taxon>
    </lineage>
</organism>
<keyword evidence="2" id="KW-1185">Reference proteome</keyword>